<dbReference type="SMART" id="SM00387">
    <property type="entry name" value="HATPase_c"/>
    <property type="match status" value="1"/>
</dbReference>
<organism evidence="20 21">
    <name type="scientific">Dactylosporangium maewongense</name>
    <dbReference type="NCBI Taxonomy" id="634393"/>
    <lineage>
        <taxon>Bacteria</taxon>
        <taxon>Bacillati</taxon>
        <taxon>Actinomycetota</taxon>
        <taxon>Actinomycetes</taxon>
        <taxon>Micromonosporales</taxon>
        <taxon>Micromonosporaceae</taxon>
        <taxon>Dactylosporangium</taxon>
    </lineage>
</organism>
<evidence type="ECO:0000256" key="15">
    <source>
        <dbReference type="ARBA" id="ARBA00023014"/>
    </source>
</evidence>
<evidence type="ECO:0000256" key="10">
    <source>
        <dbReference type="ARBA" id="ARBA00022741"/>
    </source>
</evidence>
<evidence type="ECO:0000256" key="2">
    <source>
        <dbReference type="ARBA" id="ARBA00001966"/>
    </source>
</evidence>
<keyword evidence="7" id="KW-0963">Cytoplasm</keyword>
<keyword evidence="15" id="KW-0411">Iron-sulfur</keyword>
<feature type="transmembrane region" description="Helical" evidence="18">
    <location>
        <begin position="81"/>
        <end position="110"/>
    </location>
</feature>
<evidence type="ECO:0000256" key="7">
    <source>
        <dbReference type="ARBA" id="ARBA00022490"/>
    </source>
</evidence>
<sequence>MNEVPPGGHAWDRFNAVWHLVAVAAPVMAGVLVWADDALGTRSRLLASLLLCLFLVWYWRVGARAVRSPGERRGIVQLAGALVLFAGLIMVTMTAALLLSVLFLHLFLFLERWRGRLIVLGTVAALLMAGMFVHLGISASTAVALLPTVVVPVLSAGLLGAYISALISQSRARSVLIAELTETRAALARERHTAGMTAERERLSVEIHDTLAQGFTSILMLTQSARLTLERDASPVPDQLDLIERTARENLAEARSLVAALCPPDLSARSLTEALARLAERHTRDTGVPVDVESDDPPGGGMPERDAVFLRAAQEALANIRRHAKASSVRIVLSPAALTVSDDGQGFEPGRGHGGYGLPGLRSRVIGLGGTCTVVSAPGAGTTVRLELPMPLPEEVLTVPPDSR</sequence>
<dbReference type="PIRSF" id="PIRSF037434">
    <property type="entry name" value="STHK_ChrS"/>
    <property type="match status" value="1"/>
</dbReference>
<dbReference type="PRINTS" id="PR00344">
    <property type="entry name" value="BCTRLSENSOR"/>
</dbReference>
<dbReference type="Pfam" id="PF02518">
    <property type="entry name" value="HATPase_c"/>
    <property type="match status" value="1"/>
</dbReference>
<dbReference type="PANTHER" id="PTHR24421:SF10">
    <property type="entry name" value="NITRATE_NITRITE SENSOR PROTEIN NARQ"/>
    <property type="match status" value="1"/>
</dbReference>
<dbReference type="Pfam" id="PF07730">
    <property type="entry name" value="HisKA_3"/>
    <property type="match status" value="1"/>
</dbReference>
<feature type="domain" description="Histidine kinase/HSP90-like ATPase" evidence="19">
    <location>
        <begin position="305"/>
        <end position="392"/>
    </location>
</feature>
<feature type="transmembrane region" description="Helical" evidence="18">
    <location>
        <begin position="44"/>
        <end position="61"/>
    </location>
</feature>
<keyword evidence="18" id="KW-0812">Transmembrane</keyword>
<keyword evidence="8" id="KW-0597">Phosphoprotein</keyword>
<feature type="transmembrane region" description="Helical" evidence="18">
    <location>
        <begin position="117"/>
        <end position="137"/>
    </location>
</feature>
<evidence type="ECO:0000256" key="16">
    <source>
        <dbReference type="ARBA" id="ARBA00024827"/>
    </source>
</evidence>
<evidence type="ECO:0000256" key="11">
    <source>
        <dbReference type="ARBA" id="ARBA00022777"/>
    </source>
</evidence>
<name>A0ABN2C6M7_9ACTN</name>
<comment type="function">
    <text evidence="16">Member of the two-component regulatory system NreB/NreC involved in the control of dissimilatory nitrate/nitrite reduction in response to oxygen. NreB functions as a direct oxygen sensor histidine kinase which is autophosphorylated, in the absence of oxygen, probably at the conserved histidine residue, and transfers its phosphate group probably to a conserved aspartate residue of NreC. NreB/NreC activates the expression of the nitrate (narGHJI) and nitrite (nir) reductase operons, as well as the putative nitrate transporter gene narT.</text>
</comment>
<accession>A0ABN2C6M7</accession>
<keyword evidence="18" id="KW-0472">Membrane</keyword>
<evidence type="ECO:0000256" key="5">
    <source>
        <dbReference type="ARBA" id="ARBA00017322"/>
    </source>
</evidence>
<dbReference type="SUPFAM" id="SSF55874">
    <property type="entry name" value="ATPase domain of HSP90 chaperone/DNA topoisomerase II/histidine kinase"/>
    <property type="match status" value="1"/>
</dbReference>
<evidence type="ECO:0000256" key="13">
    <source>
        <dbReference type="ARBA" id="ARBA00023004"/>
    </source>
</evidence>
<gene>
    <name evidence="20" type="ORF">GCM10009827_087540</name>
</gene>
<dbReference type="Gene3D" id="1.20.5.1930">
    <property type="match status" value="1"/>
</dbReference>
<dbReference type="InterPro" id="IPR050482">
    <property type="entry name" value="Sensor_HK_TwoCompSys"/>
</dbReference>
<dbReference type="EMBL" id="BAAAQD010000023">
    <property type="protein sequence ID" value="GAA1553322.1"/>
    <property type="molecule type" value="Genomic_DNA"/>
</dbReference>
<dbReference type="Proteomes" id="UP001501470">
    <property type="component" value="Unassembled WGS sequence"/>
</dbReference>
<evidence type="ECO:0000256" key="4">
    <source>
        <dbReference type="ARBA" id="ARBA00012438"/>
    </source>
</evidence>
<dbReference type="InterPro" id="IPR017205">
    <property type="entry name" value="Sig_transdc_His_kinase_ChrS"/>
</dbReference>
<keyword evidence="9" id="KW-0808">Transferase</keyword>
<dbReference type="EC" id="2.7.13.3" evidence="4"/>
<keyword evidence="14" id="KW-0902">Two-component regulatory system</keyword>
<evidence type="ECO:0000259" key="19">
    <source>
        <dbReference type="SMART" id="SM00387"/>
    </source>
</evidence>
<evidence type="ECO:0000256" key="6">
    <source>
        <dbReference type="ARBA" id="ARBA00022485"/>
    </source>
</evidence>
<protein>
    <recommendedName>
        <fullName evidence="5">Oxygen sensor histidine kinase NreB</fullName>
        <ecNumber evidence="4">2.7.13.3</ecNumber>
    </recommendedName>
    <alternativeName>
        <fullName evidence="17">Nitrogen regulation protein B</fullName>
    </alternativeName>
</protein>
<dbReference type="Gene3D" id="3.30.565.10">
    <property type="entry name" value="Histidine kinase-like ATPase, C-terminal domain"/>
    <property type="match status" value="1"/>
</dbReference>
<dbReference type="InterPro" id="IPR011712">
    <property type="entry name" value="Sig_transdc_His_kin_sub3_dim/P"/>
</dbReference>
<feature type="transmembrane region" description="Helical" evidence="18">
    <location>
        <begin position="143"/>
        <end position="167"/>
    </location>
</feature>
<dbReference type="PANTHER" id="PTHR24421">
    <property type="entry name" value="NITRATE/NITRITE SENSOR PROTEIN NARX-RELATED"/>
    <property type="match status" value="1"/>
</dbReference>
<evidence type="ECO:0000256" key="12">
    <source>
        <dbReference type="ARBA" id="ARBA00022840"/>
    </source>
</evidence>
<keyword evidence="6" id="KW-0004">4Fe-4S</keyword>
<keyword evidence="11 20" id="KW-0418">Kinase</keyword>
<keyword evidence="15" id="KW-0479">Metal-binding</keyword>
<evidence type="ECO:0000256" key="14">
    <source>
        <dbReference type="ARBA" id="ARBA00023012"/>
    </source>
</evidence>
<evidence type="ECO:0000256" key="8">
    <source>
        <dbReference type="ARBA" id="ARBA00022553"/>
    </source>
</evidence>
<feature type="transmembrane region" description="Helical" evidence="18">
    <location>
        <begin position="16"/>
        <end position="35"/>
    </location>
</feature>
<dbReference type="InterPro" id="IPR003594">
    <property type="entry name" value="HATPase_dom"/>
</dbReference>
<reference evidence="20 21" key="1">
    <citation type="journal article" date="2019" name="Int. J. Syst. Evol. Microbiol.">
        <title>The Global Catalogue of Microorganisms (GCM) 10K type strain sequencing project: providing services to taxonomists for standard genome sequencing and annotation.</title>
        <authorList>
            <consortium name="The Broad Institute Genomics Platform"/>
            <consortium name="The Broad Institute Genome Sequencing Center for Infectious Disease"/>
            <person name="Wu L."/>
            <person name="Ma J."/>
        </authorList>
    </citation>
    <scope>NUCLEOTIDE SEQUENCE [LARGE SCALE GENOMIC DNA]</scope>
    <source>
        <strain evidence="20 21">JCM 15933</strain>
    </source>
</reference>
<comment type="catalytic activity">
    <reaction evidence="1">
        <text>ATP + protein L-histidine = ADP + protein N-phospho-L-histidine.</text>
        <dbReference type="EC" id="2.7.13.3"/>
    </reaction>
</comment>
<dbReference type="GO" id="GO:0016301">
    <property type="term" value="F:kinase activity"/>
    <property type="evidence" value="ECO:0007669"/>
    <property type="project" value="UniProtKB-KW"/>
</dbReference>
<evidence type="ECO:0000256" key="9">
    <source>
        <dbReference type="ARBA" id="ARBA00022679"/>
    </source>
</evidence>
<evidence type="ECO:0000313" key="20">
    <source>
        <dbReference type="EMBL" id="GAA1553322.1"/>
    </source>
</evidence>
<keyword evidence="10" id="KW-0547">Nucleotide-binding</keyword>
<evidence type="ECO:0000256" key="3">
    <source>
        <dbReference type="ARBA" id="ARBA00004496"/>
    </source>
</evidence>
<comment type="subcellular location">
    <subcellularLocation>
        <location evidence="3">Cytoplasm</location>
    </subcellularLocation>
</comment>
<evidence type="ECO:0000256" key="18">
    <source>
        <dbReference type="SAM" id="Phobius"/>
    </source>
</evidence>
<keyword evidence="13" id="KW-0408">Iron</keyword>
<keyword evidence="21" id="KW-1185">Reference proteome</keyword>
<evidence type="ECO:0000256" key="1">
    <source>
        <dbReference type="ARBA" id="ARBA00000085"/>
    </source>
</evidence>
<evidence type="ECO:0000256" key="17">
    <source>
        <dbReference type="ARBA" id="ARBA00030800"/>
    </source>
</evidence>
<keyword evidence="18" id="KW-1133">Transmembrane helix</keyword>
<dbReference type="InterPro" id="IPR036890">
    <property type="entry name" value="HATPase_C_sf"/>
</dbReference>
<comment type="caution">
    <text evidence="20">The sequence shown here is derived from an EMBL/GenBank/DDBJ whole genome shotgun (WGS) entry which is preliminary data.</text>
</comment>
<dbReference type="InterPro" id="IPR004358">
    <property type="entry name" value="Sig_transdc_His_kin-like_C"/>
</dbReference>
<evidence type="ECO:0000313" key="21">
    <source>
        <dbReference type="Proteomes" id="UP001501470"/>
    </source>
</evidence>
<keyword evidence="12" id="KW-0067">ATP-binding</keyword>
<proteinExistence type="predicted"/>
<comment type="cofactor">
    <cofactor evidence="2">
        <name>[4Fe-4S] cluster</name>
        <dbReference type="ChEBI" id="CHEBI:49883"/>
    </cofactor>
</comment>
<dbReference type="CDD" id="cd16917">
    <property type="entry name" value="HATPase_UhpB-NarQ-NarX-like"/>
    <property type="match status" value="1"/>
</dbReference>